<evidence type="ECO:0000256" key="5">
    <source>
        <dbReference type="ARBA" id="ARBA00022741"/>
    </source>
</evidence>
<dbReference type="UniPathway" id="UPA00253">
    <property type="reaction ID" value="UER00600"/>
</dbReference>
<evidence type="ECO:0000256" key="6">
    <source>
        <dbReference type="ARBA" id="ARBA00022840"/>
    </source>
</evidence>
<dbReference type="RefSeq" id="XP_002790320.2">
    <property type="nucleotide sequence ID" value="XM_002790274.2"/>
</dbReference>
<protein>
    <submittedName>
        <fullName evidence="10">Cytidylyltransferase family protein</fullName>
    </submittedName>
</protein>
<dbReference type="GO" id="GO:0016887">
    <property type="term" value="F:ATP hydrolysis activity"/>
    <property type="evidence" value="ECO:0007669"/>
    <property type="project" value="TreeGrafter"/>
</dbReference>
<dbReference type="PANTHER" id="PTHR31285">
    <property type="entry name" value="NICOTINAMIDE MONONUCLEOTIDE ADENYLYLTRANSFERASE"/>
    <property type="match status" value="1"/>
</dbReference>
<evidence type="ECO:0000259" key="9">
    <source>
        <dbReference type="Pfam" id="PF01467"/>
    </source>
</evidence>
<proteinExistence type="predicted"/>
<accession>C1HAG5</accession>
<dbReference type="HOGENOM" id="CLU_032651_0_0_1"/>
<dbReference type="Gene3D" id="3.40.50.620">
    <property type="entry name" value="HUPs"/>
    <property type="match status" value="1"/>
</dbReference>
<evidence type="ECO:0000313" key="11">
    <source>
        <dbReference type="Proteomes" id="UP000002059"/>
    </source>
</evidence>
<organism evidence="10 11">
    <name type="scientific">Paracoccidioides lutzii (strain ATCC MYA-826 / Pb01)</name>
    <name type="common">Paracoccidioides brasiliensis</name>
    <dbReference type="NCBI Taxonomy" id="502779"/>
    <lineage>
        <taxon>Eukaryota</taxon>
        <taxon>Fungi</taxon>
        <taxon>Dikarya</taxon>
        <taxon>Ascomycota</taxon>
        <taxon>Pezizomycotina</taxon>
        <taxon>Eurotiomycetes</taxon>
        <taxon>Eurotiomycetidae</taxon>
        <taxon>Onygenales</taxon>
        <taxon>Ajellomycetaceae</taxon>
        <taxon>Paracoccidioides</taxon>
    </lineage>
</organism>
<dbReference type="EMBL" id="KN294017">
    <property type="protein sequence ID" value="EEH37338.2"/>
    <property type="molecule type" value="Genomic_DNA"/>
</dbReference>
<dbReference type="Pfam" id="PF01467">
    <property type="entry name" value="CTP_transf_like"/>
    <property type="match status" value="1"/>
</dbReference>
<dbReference type="GO" id="GO:0005524">
    <property type="term" value="F:ATP binding"/>
    <property type="evidence" value="ECO:0007669"/>
    <property type="project" value="UniProtKB-KW"/>
</dbReference>
<dbReference type="OMA" id="RLVMMEL"/>
<dbReference type="GO" id="GO:0005737">
    <property type="term" value="C:cytoplasm"/>
    <property type="evidence" value="ECO:0007669"/>
    <property type="project" value="TreeGrafter"/>
</dbReference>
<dbReference type="GO" id="GO:0009435">
    <property type="term" value="P:NAD+ biosynthetic process"/>
    <property type="evidence" value="ECO:0007669"/>
    <property type="project" value="UniProtKB-UniPathway"/>
</dbReference>
<dbReference type="KEGG" id="pbl:PAAG_07619"/>
<name>C1HAG5_PARBA</name>
<dbReference type="Proteomes" id="UP000002059">
    <property type="component" value="Partially assembled WGS sequence"/>
</dbReference>
<keyword evidence="3 10" id="KW-0808">Transferase</keyword>
<sequence length="313" mass="35529">MRFAVVINAARERAYAMASKPEIHYLHELRQIYRNSLLDFIASFRTIQVLDSVRGNSLEAAEPVKLYILDSSFNPPTIAHLNIVKSALAQHDDPSSIRLLLLLATQNADKPSKPASFEDRLVMMQLFAQDIQDSILRIRTSNDDNASKNRKNSPNIDIGVTKLPYFIDKAEAISTSKVYPESLEQILLTGYDTLVRIFDTKYYPPTYTLQPLSRFFSKNRLRVTFRPDDDWGGQEYQESFLRNLAQGARELEGGKREWADRIELSEGKKPGEKAVSSTKARNAAINKDVNALKKLVTPNVCEWVLSQKLYEGS</sequence>
<dbReference type="SUPFAM" id="SSF52374">
    <property type="entry name" value="Nucleotidylyl transferase"/>
    <property type="match status" value="1"/>
</dbReference>
<dbReference type="GO" id="GO:0000309">
    <property type="term" value="F:nicotinamide-nucleotide adenylyltransferase activity"/>
    <property type="evidence" value="ECO:0007669"/>
    <property type="project" value="UniProtKB-EC"/>
</dbReference>
<keyword evidence="5" id="KW-0547">Nucleotide-binding</keyword>
<keyword evidence="2" id="KW-0662">Pyridine nucleotide biosynthesis</keyword>
<dbReference type="InterPro" id="IPR004821">
    <property type="entry name" value="Cyt_trans-like"/>
</dbReference>
<evidence type="ECO:0000256" key="4">
    <source>
        <dbReference type="ARBA" id="ARBA00022695"/>
    </source>
</evidence>
<comment type="catalytic activity">
    <reaction evidence="8">
        <text>beta-nicotinamide D-ribonucleotide + ATP + H(+) = diphosphate + NAD(+)</text>
        <dbReference type="Rhea" id="RHEA:21360"/>
        <dbReference type="ChEBI" id="CHEBI:14649"/>
        <dbReference type="ChEBI" id="CHEBI:15378"/>
        <dbReference type="ChEBI" id="CHEBI:30616"/>
        <dbReference type="ChEBI" id="CHEBI:33019"/>
        <dbReference type="ChEBI" id="CHEBI:57540"/>
        <dbReference type="EC" id="2.7.7.1"/>
    </reaction>
</comment>
<evidence type="ECO:0000313" key="10">
    <source>
        <dbReference type="EMBL" id="EEH37338.2"/>
    </source>
</evidence>
<evidence type="ECO:0000256" key="2">
    <source>
        <dbReference type="ARBA" id="ARBA00022642"/>
    </source>
</evidence>
<dbReference type="InterPro" id="IPR005248">
    <property type="entry name" value="NadD/NMNAT"/>
</dbReference>
<gene>
    <name evidence="10" type="ORF">PAAG_07619</name>
</gene>
<evidence type="ECO:0000256" key="8">
    <source>
        <dbReference type="ARBA" id="ARBA00049001"/>
    </source>
</evidence>
<dbReference type="OrthoDB" id="5591297at2759"/>
<keyword evidence="6" id="KW-0067">ATP-binding</keyword>
<dbReference type="GeneID" id="9093575"/>
<dbReference type="PANTHER" id="PTHR31285:SF0">
    <property type="entry name" value="NICOTINAMIDE MONONUCLEOTIDE ADENYLYLTRANSFERASE"/>
    <property type="match status" value="1"/>
</dbReference>
<dbReference type="STRING" id="502779.C1HAG5"/>
<dbReference type="AlphaFoldDB" id="C1HAG5"/>
<reference evidence="10 11" key="1">
    <citation type="journal article" date="2011" name="PLoS Genet.">
        <title>Comparative genomic analysis of human fungal pathogens causing paracoccidioidomycosis.</title>
        <authorList>
            <person name="Desjardins C.A."/>
            <person name="Champion M.D."/>
            <person name="Holder J.W."/>
            <person name="Muszewska A."/>
            <person name="Goldberg J."/>
            <person name="Bailao A.M."/>
            <person name="Brigido M.M."/>
            <person name="Ferreira M.E."/>
            <person name="Garcia A.M."/>
            <person name="Grynberg M."/>
            <person name="Gujja S."/>
            <person name="Heiman D.I."/>
            <person name="Henn M.R."/>
            <person name="Kodira C.D."/>
            <person name="Leon-Narvaez H."/>
            <person name="Longo L.V."/>
            <person name="Ma L.J."/>
            <person name="Malavazi I."/>
            <person name="Matsuo A.L."/>
            <person name="Morais F.V."/>
            <person name="Pereira M."/>
            <person name="Rodriguez-Brito S."/>
            <person name="Sakthikumar S."/>
            <person name="Salem-Izacc S.M."/>
            <person name="Sykes S.M."/>
            <person name="Teixeira M.M."/>
            <person name="Vallejo M.C."/>
            <person name="Walter M.E."/>
            <person name="Yandava C."/>
            <person name="Young S."/>
            <person name="Zeng Q."/>
            <person name="Zucker J."/>
            <person name="Felipe M.S."/>
            <person name="Goldman G.H."/>
            <person name="Haas B.J."/>
            <person name="McEwen J.G."/>
            <person name="Nino-Vega G."/>
            <person name="Puccia R."/>
            <person name="San-Blas G."/>
            <person name="Soares C.M."/>
            <person name="Birren B.W."/>
            <person name="Cuomo C.A."/>
        </authorList>
    </citation>
    <scope>NUCLEOTIDE SEQUENCE [LARGE SCALE GENOMIC DNA]</scope>
    <source>
        <strain evidence="11">ATCC MYA-826 / Pb01</strain>
    </source>
</reference>
<keyword evidence="11" id="KW-1185">Reference proteome</keyword>
<keyword evidence="7" id="KW-0520">NAD</keyword>
<dbReference type="InterPro" id="IPR014729">
    <property type="entry name" value="Rossmann-like_a/b/a_fold"/>
</dbReference>
<evidence type="ECO:0000256" key="1">
    <source>
        <dbReference type="ARBA" id="ARBA00004790"/>
    </source>
</evidence>
<evidence type="ECO:0000256" key="7">
    <source>
        <dbReference type="ARBA" id="ARBA00023027"/>
    </source>
</evidence>
<dbReference type="eggNOG" id="ENOG502RXY8">
    <property type="taxonomic scope" value="Eukaryota"/>
</dbReference>
<keyword evidence="4 10" id="KW-0548">Nucleotidyltransferase</keyword>
<dbReference type="GO" id="GO:0005634">
    <property type="term" value="C:nucleus"/>
    <property type="evidence" value="ECO:0007669"/>
    <property type="project" value="TreeGrafter"/>
</dbReference>
<evidence type="ECO:0000256" key="3">
    <source>
        <dbReference type="ARBA" id="ARBA00022679"/>
    </source>
</evidence>
<dbReference type="VEuPathDB" id="FungiDB:PAAG_07619"/>
<dbReference type="CDD" id="cd02165">
    <property type="entry name" value="NMNAT"/>
    <property type="match status" value="1"/>
</dbReference>
<comment type="pathway">
    <text evidence="1">Cofactor biosynthesis; NAD(+) biosynthesis.</text>
</comment>
<feature type="domain" description="Cytidyltransferase-like" evidence="9">
    <location>
        <begin position="70"/>
        <end position="131"/>
    </location>
</feature>